<dbReference type="EMBL" id="JABANM010024648">
    <property type="protein sequence ID" value="KAF4715881.1"/>
    <property type="molecule type" value="Genomic_DNA"/>
</dbReference>
<dbReference type="Proteomes" id="UP000574390">
    <property type="component" value="Unassembled WGS sequence"/>
</dbReference>
<feature type="region of interest" description="Disordered" evidence="1">
    <location>
        <begin position="154"/>
        <end position="189"/>
    </location>
</feature>
<name>A0A7J6R6I2_PEROL</name>
<evidence type="ECO:0000256" key="1">
    <source>
        <dbReference type="SAM" id="MobiDB-lite"/>
    </source>
</evidence>
<feature type="non-terminal residue" evidence="2">
    <location>
        <position position="1"/>
    </location>
</feature>
<evidence type="ECO:0000313" key="2">
    <source>
        <dbReference type="EMBL" id="KAF4715881.1"/>
    </source>
</evidence>
<dbReference type="AlphaFoldDB" id="A0A7J6R6I2"/>
<evidence type="ECO:0000313" key="3">
    <source>
        <dbReference type="Proteomes" id="UP000574390"/>
    </source>
</evidence>
<sequence length="189" mass="20304">SLSLTGKDCATLATRIAGQSGAEALWESAGYDAEAATIIRLWGEVRHLVYSEHSTDGEEDGGNWIDQVEGYLRDMSRAVAELGLPVTLSLHVTLHHLLDSLEALDQAGVAAWSVTEESVESLHGVINRESSVSMVKCMTTSDAIKHLGVTYNSKRQLGKPTKGSQVSPRPRRSCAKYRDALSSSSSSSS</sequence>
<comment type="caution">
    <text evidence="2">The sequence shown here is derived from an EMBL/GenBank/DDBJ whole genome shotgun (WGS) entry which is preliminary data.</text>
</comment>
<proteinExistence type="predicted"/>
<reference evidence="2 3" key="1">
    <citation type="submission" date="2020-04" db="EMBL/GenBank/DDBJ databases">
        <title>Perkinsus olseni comparative genomics.</title>
        <authorList>
            <person name="Bogema D.R."/>
        </authorList>
    </citation>
    <scope>NUCLEOTIDE SEQUENCE [LARGE SCALE GENOMIC DNA]</scope>
    <source>
        <strain evidence="2">ATCC PRA-205</strain>
    </source>
</reference>
<gene>
    <name evidence="2" type="ORF">FOZ62_010576</name>
</gene>
<accession>A0A7J6R6I2</accession>
<protein>
    <submittedName>
        <fullName evidence="2">Uncharacterized protein</fullName>
    </submittedName>
</protein>
<organism evidence="2 3">
    <name type="scientific">Perkinsus olseni</name>
    <name type="common">Perkinsus atlanticus</name>
    <dbReference type="NCBI Taxonomy" id="32597"/>
    <lineage>
        <taxon>Eukaryota</taxon>
        <taxon>Sar</taxon>
        <taxon>Alveolata</taxon>
        <taxon>Perkinsozoa</taxon>
        <taxon>Perkinsea</taxon>
        <taxon>Perkinsida</taxon>
        <taxon>Perkinsidae</taxon>
        <taxon>Perkinsus</taxon>
    </lineage>
</organism>